<evidence type="ECO:0000256" key="1">
    <source>
        <dbReference type="SAM" id="MobiDB-lite"/>
    </source>
</evidence>
<gene>
    <name evidence="2" type="ORF">C1645_731315</name>
</gene>
<comment type="caution">
    <text evidence="2">The sequence shown here is derived from an EMBL/GenBank/DDBJ whole genome shotgun (WGS) entry which is preliminary data.</text>
</comment>
<feature type="region of interest" description="Disordered" evidence="1">
    <location>
        <begin position="1"/>
        <end position="24"/>
    </location>
</feature>
<evidence type="ECO:0000313" key="2">
    <source>
        <dbReference type="EMBL" id="RIA98852.1"/>
    </source>
</evidence>
<organism evidence="2 3">
    <name type="scientific">Glomus cerebriforme</name>
    <dbReference type="NCBI Taxonomy" id="658196"/>
    <lineage>
        <taxon>Eukaryota</taxon>
        <taxon>Fungi</taxon>
        <taxon>Fungi incertae sedis</taxon>
        <taxon>Mucoromycota</taxon>
        <taxon>Glomeromycotina</taxon>
        <taxon>Glomeromycetes</taxon>
        <taxon>Glomerales</taxon>
        <taxon>Glomeraceae</taxon>
        <taxon>Glomus</taxon>
    </lineage>
</organism>
<name>A0A397TLN2_9GLOM</name>
<evidence type="ECO:0000313" key="3">
    <source>
        <dbReference type="Proteomes" id="UP000265703"/>
    </source>
</evidence>
<dbReference type="EMBL" id="QKYT01000010">
    <property type="protein sequence ID" value="RIA98852.1"/>
    <property type="molecule type" value="Genomic_DNA"/>
</dbReference>
<reference evidence="2 3" key="1">
    <citation type="submission" date="2018-06" db="EMBL/GenBank/DDBJ databases">
        <title>Comparative genomics reveals the genomic features of Rhizophagus irregularis, R. cerebriforme, R. diaphanum and Gigaspora rosea, and their symbiotic lifestyle signature.</title>
        <authorList>
            <person name="Morin E."/>
            <person name="San Clemente H."/>
            <person name="Chen E.C.H."/>
            <person name="De La Providencia I."/>
            <person name="Hainaut M."/>
            <person name="Kuo A."/>
            <person name="Kohler A."/>
            <person name="Murat C."/>
            <person name="Tang N."/>
            <person name="Roy S."/>
            <person name="Loubradou J."/>
            <person name="Henrissat B."/>
            <person name="Grigoriev I.V."/>
            <person name="Corradi N."/>
            <person name="Roux C."/>
            <person name="Martin F.M."/>
        </authorList>
    </citation>
    <scope>NUCLEOTIDE SEQUENCE [LARGE SCALE GENOMIC DNA]</scope>
    <source>
        <strain evidence="2 3">DAOM 227022</strain>
    </source>
</reference>
<protein>
    <submittedName>
        <fullName evidence="2">Uncharacterized protein</fullName>
    </submittedName>
</protein>
<proteinExistence type="predicted"/>
<dbReference type="OrthoDB" id="2430122at2759"/>
<dbReference type="Proteomes" id="UP000265703">
    <property type="component" value="Unassembled WGS sequence"/>
</dbReference>
<sequence>MSTNDQQYDSNTAPQIPSPNNISQPQGNVTTVGYSFFYKAYNDFQIYHITCEETPFEIVSRLLSNHDCVTQNRVQPNNLHVFYYQQPVDKKIYKITCEVVSYTFIVRMLNKINYGIELSLNEQQQEVFSRAHKENLEFHLKHDLTYYLAPIDTSQQPIPTDSNIINNQSYSRSY</sequence>
<keyword evidence="3" id="KW-1185">Reference proteome</keyword>
<dbReference type="AlphaFoldDB" id="A0A397TLN2"/>
<accession>A0A397TLN2</accession>